<accession>A0ABS4GF70</accession>
<dbReference type="Pfam" id="PF25198">
    <property type="entry name" value="Spore_GerAC_N"/>
    <property type="match status" value="1"/>
</dbReference>
<comment type="caution">
    <text evidence="10">The sequence shown here is derived from an EMBL/GenBank/DDBJ whole genome shotgun (WGS) entry which is preliminary data.</text>
</comment>
<sequence length="367" mass="42118">MKKSLLILVTLVLVLLLTGCWDNVEINDREYIFAVGIDKGEDDNFLFTAEIPKINEGSEEERLIYTAESKNFSNFYNDSFLRSDKVISDRLMQVIVIGESTASDPSCIKRIFDEIERSPQINRRVKIAVAKGDAKDIITTEIPSNPIVGRYLSELLVKLKKENYQDIYTFDEALLNFKDFNSEMIPLVEKIDDGLKIEKSAVIKNYQHIGNLSYEENEIIMLLLDPSNSNMKSVNIKLEDSSISLGAVSIRTIERIDLENSKLTANYYVDLFCYIDSFELGNKSLSDQKFLEQIKVTATNQISEQTVNTINKLQKIYKSDLLKIKDKLYKFHKTDYDKIKDNYEQVFSDANINVHYSIEIKSTGLVK</sequence>
<evidence type="ECO:0000256" key="3">
    <source>
        <dbReference type="ARBA" id="ARBA00022544"/>
    </source>
</evidence>
<dbReference type="EMBL" id="JAGGKS010000006">
    <property type="protein sequence ID" value="MBP1926347.1"/>
    <property type="molecule type" value="Genomic_DNA"/>
</dbReference>
<feature type="domain" description="Spore germination protein N-terminal" evidence="9">
    <location>
        <begin position="22"/>
        <end position="189"/>
    </location>
</feature>
<dbReference type="PANTHER" id="PTHR35789">
    <property type="entry name" value="SPORE GERMINATION PROTEIN B3"/>
    <property type="match status" value="1"/>
</dbReference>
<reference evidence="10 11" key="1">
    <citation type="submission" date="2021-03" db="EMBL/GenBank/DDBJ databases">
        <title>Genomic Encyclopedia of Type Strains, Phase IV (KMG-IV): sequencing the most valuable type-strain genomes for metagenomic binning, comparative biology and taxonomic classification.</title>
        <authorList>
            <person name="Goeker M."/>
        </authorList>
    </citation>
    <scope>NUCLEOTIDE SEQUENCE [LARGE SCALE GENOMIC DNA]</scope>
    <source>
        <strain evidence="10 11">DSM 24004</strain>
    </source>
</reference>
<evidence type="ECO:0000256" key="7">
    <source>
        <dbReference type="ARBA" id="ARBA00023288"/>
    </source>
</evidence>
<keyword evidence="7" id="KW-0449">Lipoprotein</keyword>
<keyword evidence="6" id="KW-0564">Palmitate</keyword>
<evidence type="ECO:0000256" key="4">
    <source>
        <dbReference type="ARBA" id="ARBA00022729"/>
    </source>
</evidence>
<name>A0ABS4GF70_9FIRM</name>
<dbReference type="Proteomes" id="UP001519342">
    <property type="component" value="Unassembled WGS sequence"/>
</dbReference>
<proteinExistence type="inferred from homology"/>
<organism evidence="10 11">
    <name type="scientific">Sedimentibacter acidaminivorans</name>
    <dbReference type="NCBI Taxonomy" id="913099"/>
    <lineage>
        <taxon>Bacteria</taxon>
        <taxon>Bacillati</taxon>
        <taxon>Bacillota</taxon>
        <taxon>Tissierellia</taxon>
        <taxon>Sedimentibacter</taxon>
    </lineage>
</organism>
<dbReference type="PROSITE" id="PS51257">
    <property type="entry name" value="PROKAR_LIPOPROTEIN"/>
    <property type="match status" value="1"/>
</dbReference>
<comment type="subcellular location">
    <subcellularLocation>
        <location evidence="1">Membrane</location>
        <topology evidence="1">Lipid-anchor</topology>
    </subcellularLocation>
</comment>
<evidence type="ECO:0000259" key="8">
    <source>
        <dbReference type="Pfam" id="PF05504"/>
    </source>
</evidence>
<evidence type="ECO:0000256" key="1">
    <source>
        <dbReference type="ARBA" id="ARBA00004635"/>
    </source>
</evidence>
<dbReference type="NCBIfam" id="TIGR02887">
    <property type="entry name" value="spore_ger_x_C"/>
    <property type="match status" value="1"/>
</dbReference>
<evidence type="ECO:0000313" key="11">
    <source>
        <dbReference type="Proteomes" id="UP001519342"/>
    </source>
</evidence>
<keyword evidence="4" id="KW-0732">Signal</keyword>
<dbReference type="InterPro" id="IPR008844">
    <property type="entry name" value="Spore_GerAC-like"/>
</dbReference>
<comment type="similarity">
    <text evidence="2">Belongs to the GerABKC lipoprotein family.</text>
</comment>
<evidence type="ECO:0000259" key="9">
    <source>
        <dbReference type="Pfam" id="PF25198"/>
    </source>
</evidence>
<feature type="domain" description="Spore germination GerAC-like C-terminal" evidence="8">
    <location>
        <begin position="199"/>
        <end position="364"/>
    </location>
</feature>
<evidence type="ECO:0000256" key="2">
    <source>
        <dbReference type="ARBA" id="ARBA00007886"/>
    </source>
</evidence>
<dbReference type="InterPro" id="IPR038501">
    <property type="entry name" value="Spore_GerAC_C_sf"/>
</dbReference>
<keyword evidence="3" id="KW-0309">Germination</keyword>
<evidence type="ECO:0000256" key="6">
    <source>
        <dbReference type="ARBA" id="ARBA00023139"/>
    </source>
</evidence>
<dbReference type="InterPro" id="IPR057336">
    <property type="entry name" value="GerAC_N"/>
</dbReference>
<dbReference type="Pfam" id="PF05504">
    <property type="entry name" value="Spore_GerAC"/>
    <property type="match status" value="1"/>
</dbReference>
<protein>
    <submittedName>
        <fullName evidence="10">Ger(X)C family germination protein</fullName>
    </submittedName>
</protein>
<evidence type="ECO:0000313" key="10">
    <source>
        <dbReference type="EMBL" id="MBP1926347.1"/>
    </source>
</evidence>
<keyword evidence="5" id="KW-0472">Membrane</keyword>
<gene>
    <name evidence="10" type="ORF">J2Z76_002212</name>
</gene>
<dbReference type="InterPro" id="IPR046953">
    <property type="entry name" value="Spore_GerAC-like_C"/>
</dbReference>
<evidence type="ECO:0000256" key="5">
    <source>
        <dbReference type="ARBA" id="ARBA00023136"/>
    </source>
</evidence>
<dbReference type="PANTHER" id="PTHR35789:SF1">
    <property type="entry name" value="SPORE GERMINATION PROTEIN B3"/>
    <property type="match status" value="1"/>
</dbReference>
<keyword evidence="11" id="KW-1185">Reference proteome</keyword>
<dbReference type="Gene3D" id="3.30.300.210">
    <property type="entry name" value="Nutrient germinant receptor protein C, domain 3"/>
    <property type="match status" value="1"/>
</dbReference>
<dbReference type="RefSeq" id="WP_209512081.1">
    <property type="nucleotide sequence ID" value="NZ_JAGGKS010000006.1"/>
</dbReference>